<evidence type="ECO:0000313" key="2">
    <source>
        <dbReference type="EMBL" id="WOD15006.1"/>
    </source>
</evidence>
<sequence>MPAQEFLILADDPALDFLDTLAQGEEGPVEYLATNKDVIAWLKRMGYLGERHQRAFPRDVLADTARALREMIRKLVMQRKLGKNVDIGALNSFLMHGRYTVQLARASNGTLEVRDHFDIDTPEQLLAPIARAAAELIATGDFDLVRKCEADECVLWFYDRTKAHRRRWCSMALCGNRHKVAQFRLRQKDNAELE</sequence>
<dbReference type="Pfam" id="PF07336">
    <property type="entry name" value="ABATE"/>
    <property type="match status" value="1"/>
</dbReference>
<feature type="domain" description="Zinc finger CGNR" evidence="1">
    <location>
        <begin position="145"/>
        <end position="187"/>
    </location>
</feature>
<evidence type="ECO:0000313" key="3">
    <source>
        <dbReference type="Proteomes" id="UP001302652"/>
    </source>
</evidence>
<accession>A0ABZ0EEQ7</accession>
<evidence type="ECO:0000259" key="1">
    <source>
        <dbReference type="Pfam" id="PF11706"/>
    </source>
</evidence>
<dbReference type="PANTHER" id="PTHR35525">
    <property type="entry name" value="BLL6575 PROTEIN"/>
    <property type="match status" value="1"/>
</dbReference>
<proteinExistence type="predicted"/>
<dbReference type="Pfam" id="PF11706">
    <property type="entry name" value="zf-CGNR"/>
    <property type="match status" value="1"/>
</dbReference>
<dbReference type="PANTHER" id="PTHR35525:SF3">
    <property type="entry name" value="BLL6575 PROTEIN"/>
    <property type="match status" value="1"/>
</dbReference>
<dbReference type="Gene3D" id="1.10.3300.10">
    <property type="entry name" value="Jann2411-like domain"/>
    <property type="match status" value="1"/>
</dbReference>
<dbReference type="EMBL" id="CP136512">
    <property type="protein sequence ID" value="WOD15006.1"/>
    <property type="molecule type" value="Genomic_DNA"/>
</dbReference>
<name>A0ABZ0EEQ7_9BURK</name>
<gene>
    <name evidence="2" type="ORF">RW095_16835</name>
</gene>
<dbReference type="RefSeq" id="WP_317017070.1">
    <property type="nucleotide sequence ID" value="NZ_CP136512.1"/>
</dbReference>
<organism evidence="2 3">
    <name type="scientific">Paraburkholderia kirstenboschensis</name>
    <dbReference type="NCBI Taxonomy" id="1245436"/>
    <lineage>
        <taxon>Bacteria</taxon>
        <taxon>Pseudomonadati</taxon>
        <taxon>Pseudomonadota</taxon>
        <taxon>Betaproteobacteria</taxon>
        <taxon>Burkholderiales</taxon>
        <taxon>Burkholderiaceae</taxon>
        <taxon>Paraburkholderia</taxon>
    </lineage>
</organism>
<protein>
    <submittedName>
        <fullName evidence="2">ABATE domain-containing protein</fullName>
    </submittedName>
</protein>
<reference evidence="2 3" key="1">
    <citation type="submission" date="2023-10" db="EMBL/GenBank/DDBJ databases">
        <title>Surface-active antibiotics is a multifunctional adaptation for post-fire microbes.</title>
        <authorList>
            <person name="Liu M.D."/>
            <person name="Du Y."/>
            <person name="Koupaei S.K."/>
            <person name="Kim N.R."/>
            <person name="Zhang W."/>
            <person name="Traxler M.F."/>
        </authorList>
    </citation>
    <scope>NUCLEOTIDE SEQUENCE [LARGE SCALE GENOMIC DNA]</scope>
    <source>
        <strain evidence="2 3">F3</strain>
    </source>
</reference>
<dbReference type="InterPro" id="IPR010852">
    <property type="entry name" value="ABATE"/>
</dbReference>
<keyword evidence="3" id="KW-1185">Reference proteome</keyword>
<dbReference type="InterPro" id="IPR021005">
    <property type="entry name" value="Znf_CGNR"/>
</dbReference>
<dbReference type="SUPFAM" id="SSF160904">
    <property type="entry name" value="Jann2411-like"/>
    <property type="match status" value="1"/>
</dbReference>
<dbReference type="Proteomes" id="UP001302652">
    <property type="component" value="Chromosome 2"/>
</dbReference>
<dbReference type="InterPro" id="IPR023286">
    <property type="entry name" value="ABATE_dom_sf"/>
</dbReference>